<evidence type="ECO:0000256" key="4">
    <source>
        <dbReference type="ARBA" id="ARBA00022741"/>
    </source>
</evidence>
<evidence type="ECO:0000256" key="2">
    <source>
        <dbReference type="ARBA" id="ARBA00022527"/>
    </source>
</evidence>
<dbReference type="InterPro" id="IPR004252">
    <property type="entry name" value="Probable_transposase_24"/>
</dbReference>
<dbReference type="SMART" id="SM00220">
    <property type="entry name" value="S_TKc"/>
    <property type="match status" value="1"/>
</dbReference>
<name>A0A6A6MHL9_HEVBR</name>
<organism evidence="10 11">
    <name type="scientific">Hevea brasiliensis</name>
    <name type="common">Para rubber tree</name>
    <name type="synonym">Siphonia brasiliensis</name>
    <dbReference type="NCBI Taxonomy" id="3981"/>
    <lineage>
        <taxon>Eukaryota</taxon>
        <taxon>Viridiplantae</taxon>
        <taxon>Streptophyta</taxon>
        <taxon>Embryophyta</taxon>
        <taxon>Tracheophyta</taxon>
        <taxon>Spermatophyta</taxon>
        <taxon>Magnoliopsida</taxon>
        <taxon>eudicotyledons</taxon>
        <taxon>Gunneridae</taxon>
        <taxon>Pentapetalae</taxon>
        <taxon>rosids</taxon>
        <taxon>fabids</taxon>
        <taxon>Malpighiales</taxon>
        <taxon>Euphorbiaceae</taxon>
        <taxon>Crotonoideae</taxon>
        <taxon>Micrandreae</taxon>
        <taxon>Hevea</taxon>
    </lineage>
</organism>
<proteinExistence type="inferred from homology"/>
<feature type="domain" description="Protein kinase" evidence="9">
    <location>
        <begin position="321"/>
        <end position="693"/>
    </location>
</feature>
<accession>A0A6A6MHL9</accession>
<dbReference type="AlphaFoldDB" id="A0A6A6MHL9"/>
<evidence type="ECO:0000313" key="10">
    <source>
        <dbReference type="EMBL" id="KAF2313212.1"/>
    </source>
</evidence>
<feature type="compositionally biased region" description="Low complexity" evidence="8">
    <location>
        <begin position="332"/>
        <end position="349"/>
    </location>
</feature>
<dbReference type="SUPFAM" id="SSF56112">
    <property type="entry name" value="Protein kinase-like (PK-like)"/>
    <property type="match status" value="1"/>
</dbReference>
<gene>
    <name evidence="10" type="ORF">GH714_009795</name>
</gene>
<protein>
    <recommendedName>
        <fullName evidence="9">Protein kinase domain-containing protein</fullName>
    </recommendedName>
</protein>
<dbReference type="Gene3D" id="1.10.510.10">
    <property type="entry name" value="Transferase(Phosphotransferase) domain 1"/>
    <property type="match status" value="2"/>
</dbReference>
<dbReference type="GO" id="GO:0004674">
    <property type="term" value="F:protein serine/threonine kinase activity"/>
    <property type="evidence" value="ECO:0007669"/>
    <property type="project" value="UniProtKB-KW"/>
</dbReference>
<dbReference type="Gene3D" id="3.30.200.20">
    <property type="entry name" value="Phosphorylase Kinase, domain 1"/>
    <property type="match status" value="1"/>
</dbReference>
<evidence type="ECO:0000313" key="11">
    <source>
        <dbReference type="Proteomes" id="UP000467840"/>
    </source>
</evidence>
<feature type="region of interest" description="Disordered" evidence="8">
    <location>
        <begin position="332"/>
        <end position="358"/>
    </location>
</feature>
<feature type="region of interest" description="Disordered" evidence="8">
    <location>
        <begin position="1"/>
        <end position="91"/>
    </location>
</feature>
<keyword evidence="6 7" id="KW-0067">ATP-binding</keyword>
<dbReference type="InterPro" id="IPR017441">
    <property type="entry name" value="Protein_kinase_ATP_BS"/>
</dbReference>
<evidence type="ECO:0000256" key="1">
    <source>
        <dbReference type="ARBA" id="ARBA00005354"/>
    </source>
</evidence>
<dbReference type="EMBL" id="JAAGAX010000005">
    <property type="protein sequence ID" value="KAF2313212.1"/>
    <property type="molecule type" value="Genomic_DNA"/>
</dbReference>
<dbReference type="InterPro" id="IPR011009">
    <property type="entry name" value="Kinase-like_dom_sf"/>
</dbReference>
<dbReference type="Pfam" id="PF03004">
    <property type="entry name" value="Transposase_24"/>
    <property type="match status" value="1"/>
</dbReference>
<evidence type="ECO:0000259" key="9">
    <source>
        <dbReference type="PROSITE" id="PS50011"/>
    </source>
</evidence>
<comment type="similarity">
    <text evidence="1">Belongs to the protein kinase superfamily. CAMK Ser/Thr protein kinase family. CaMK subfamily.</text>
</comment>
<dbReference type="InterPro" id="IPR050205">
    <property type="entry name" value="CDPK_Ser/Thr_kinases"/>
</dbReference>
<evidence type="ECO:0000256" key="7">
    <source>
        <dbReference type="PROSITE-ProRule" id="PRU10141"/>
    </source>
</evidence>
<keyword evidence="5" id="KW-0418">Kinase</keyword>
<evidence type="ECO:0000256" key="6">
    <source>
        <dbReference type="ARBA" id="ARBA00022840"/>
    </source>
</evidence>
<dbReference type="PANTHER" id="PTHR24349">
    <property type="entry name" value="SERINE/THREONINE-PROTEIN KINASE"/>
    <property type="match status" value="1"/>
</dbReference>
<evidence type="ECO:0000256" key="5">
    <source>
        <dbReference type="ARBA" id="ARBA00022777"/>
    </source>
</evidence>
<reference evidence="10 11" key="1">
    <citation type="journal article" date="2020" name="Mol. Plant">
        <title>The Chromosome-Based Rubber Tree Genome Provides New Insights into Spurge Genome Evolution and Rubber Biosynthesis.</title>
        <authorList>
            <person name="Liu J."/>
            <person name="Shi C."/>
            <person name="Shi C.C."/>
            <person name="Li W."/>
            <person name="Zhang Q.J."/>
            <person name="Zhang Y."/>
            <person name="Li K."/>
            <person name="Lu H.F."/>
            <person name="Shi C."/>
            <person name="Zhu S.T."/>
            <person name="Xiao Z.Y."/>
            <person name="Nan H."/>
            <person name="Yue Y."/>
            <person name="Zhu X.G."/>
            <person name="Wu Y."/>
            <person name="Hong X.N."/>
            <person name="Fan G.Y."/>
            <person name="Tong Y."/>
            <person name="Zhang D."/>
            <person name="Mao C.L."/>
            <person name="Liu Y.L."/>
            <person name="Hao S.J."/>
            <person name="Liu W.Q."/>
            <person name="Lv M.Q."/>
            <person name="Zhang H.B."/>
            <person name="Liu Y."/>
            <person name="Hu-Tang G.R."/>
            <person name="Wang J.P."/>
            <person name="Wang J.H."/>
            <person name="Sun Y.H."/>
            <person name="Ni S.B."/>
            <person name="Chen W.B."/>
            <person name="Zhang X.C."/>
            <person name="Jiao Y.N."/>
            <person name="Eichler E.E."/>
            <person name="Li G.H."/>
            <person name="Liu X."/>
            <person name="Gao L.Z."/>
        </authorList>
    </citation>
    <scope>NUCLEOTIDE SEQUENCE [LARGE SCALE GENOMIC DNA]</scope>
    <source>
        <strain evidence="11">cv. GT1</strain>
        <tissue evidence="10">Leaf</tissue>
    </source>
</reference>
<keyword evidence="11" id="KW-1185">Reference proteome</keyword>
<dbReference type="GO" id="GO:0005524">
    <property type="term" value="F:ATP binding"/>
    <property type="evidence" value="ECO:0007669"/>
    <property type="project" value="UniProtKB-UniRule"/>
</dbReference>
<keyword evidence="4 7" id="KW-0547">Nucleotide-binding</keyword>
<evidence type="ECO:0000256" key="8">
    <source>
        <dbReference type="SAM" id="MobiDB-lite"/>
    </source>
</evidence>
<dbReference type="Proteomes" id="UP000467840">
    <property type="component" value="Chromosome 15"/>
</dbReference>
<dbReference type="PROSITE" id="PS50011">
    <property type="entry name" value="PROTEIN_KINASE_DOM"/>
    <property type="match status" value="1"/>
</dbReference>
<dbReference type="Pfam" id="PF00069">
    <property type="entry name" value="Pkinase"/>
    <property type="match status" value="1"/>
</dbReference>
<sequence length="798" mass="89627">MDIVLYRMPRRISSSRGRGRGRQDTMSQPMQSLRDEQNEDQSIGHEPLQLPVDTQVSPTPLQLGGQVAASSSSSVRTRGPNLGQPTPVNPTNRQMIRLRGLVFLDISVSRSITNDIKMHFTAPWKTWAEIPIKMKDELFGKFQGRYMWDETEEQNVRFAWDKLGKDRFRDILNRARNEMLVKHKKSDIAYLHNLGPNWMKAEVWNELVAYWSSPEWRKKSQSAKINRMTVKDGSITKHACGSIKIEIHEDRLTKKLGRPPNKIEVFRATHTKKGADGVFIDGKSQRVDEDYASAIVEKYGSNSESPPIFDMDKWIEVSGGFNKGRVYGFGSSAKSQTSGSSTSQSCTSAYPGSSSQPAMTQEEIQQLIDEKASQMRAEMMAEILDQVRKELKTTGDRYVLGEQLGWGRFGVIRACSDKESGEVLACKSIAKDRLVTLEDVRSVNLEIEIMTRGELFHRVEKHGRDLKPENILLATKSSSSLIKLADFGLATYIKPGHNLHETVGSPFYIAPETKSRIFDAVRAAGLQFPPDQWDQISTSAKDLITGMLCVDPSKRLSAAQVFGMLKDSAEPTQESYKHDNIDFELVEMGRGSFPILFISRVQDYSFSYESSVIGEGQEEQSPAFTSFSSLVVDSNTPCSATGGFSFRKCDESGATDFPSPIQSMLSFTFFSPNSAIEKRRLPLDLIPSSQIWVQFMERRLLVCSISCLFDDAESTLEKPFVLPCTSVKREVGEIMQRLEFLRERMNGSWVSSIHSRRNHNIGLRELDQLNIIVTESIIRWASGTQIPSAPSLGLSLVS</sequence>
<feature type="binding site" evidence="7">
    <location>
        <position position="431"/>
    </location>
    <ligand>
        <name>ATP</name>
        <dbReference type="ChEBI" id="CHEBI:30616"/>
    </ligand>
</feature>
<comment type="caution">
    <text evidence="10">The sequence shown here is derived from an EMBL/GenBank/DDBJ whole genome shotgun (WGS) entry which is preliminary data.</text>
</comment>
<keyword evidence="3" id="KW-0808">Transferase</keyword>
<evidence type="ECO:0000256" key="3">
    <source>
        <dbReference type="ARBA" id="ARBA00022679"/>
    </source>
</evidence>
<dbReference type="PROSITE" id="PS00107">
    <property type="entry name" value="PROTEIN_KINASE_ATP"/>
    <property type="match status" value="1"/>
</dbReference>
<keyword evidence="2" id="KW-0723">Serine/threonine-protein kinase</keyword>
<dbReference type="InterPro" id="IPR000719">
    <property type="entry name" value="Prot_kinase_dom"/>
</dbReference>